<gene>
    <name evidence="2" type="ORF">SCLCIDRAFT_1216808</name>
</gene>
<dbReference type="Proteomes" id="UP000053989">
    <property type="component" value="Unassembled WGS sequence"/>
</dbReference>
<evidence type="ECO:0000313" key="2">
    <source>
        <dbReference type="EMBL" id="KIM60525.1"/>
    </source>
</evidence>
<name>A0A0C3DIJ7_9AGAM</name>
<keyword evidence="3" id="KW-1185">Reference proteome</keyword>
<proteinExistence type="predicted"/>
<accession>A0A0C3DIJ7</accession>
<feature type="region of interest" description="Disordered" evidence="1">
    <location>
        <begin position="120"/>
        <end position="146"/>
    </location>
</feature>
<sequence>MPPWHMLLVSPRRPVKIPGQMIVFGLVESGDEAMAASVESEITDDGDGGPNLDGDSMASSGSAYSTRVDSVWPGGELAGQDEYPNDETKRSSWSPRLSFQTAVRPYGRTSTRKYQIRSCKGQRSASTRHDLPGNRDMHMPRSHPERLLDPGVIEGATYYGTLIKCMKI</sequence>
<evidence type="ECO:0000256" key="1">
    <source>
        <dbReference type="SAM" id="MobiDB-lite"/>
    </source>
</evidence>
<feature type="compositionally biased region" description="Basic and acidic residues" evidence="1">
    <location>
        <begin position="127"/>
        <end position="146"/>
    </location>
</feature>
<dbReference type="AlphaFoldDB" id="A0A0C3DIJ7"/>
<evidence type="ECO:0000313" key="3">
    <source>
        <dbReference type="Proteomes" id="UP000053989"/>
    </source>
</evidence>
<dbReference type="HOGENOM" id="CLU_1587480_0_0_1"/>
<dbReference type="EMBL" id="KN822061">
    <property type="protein sequence ID" value="KIM60525.1"/>
    <property type="molecule type" value="Genomic_DNA"/>
</dbReference>
<reference evidence="2 3" key="1">
    <citation type="submission" date="2014-04" db="EMBL/GenBank/DDBJ databases">
        <authorList>
            <consortium name="DOE Joint Genome Institute"/>
            <person name="Kuo A."/>
            <person name="Kohler A."/>
            <person name="Nagy L.G."/>
            <person name="Floudas D."/>
            <person name="Copeland A."/>
            <person name="Barry K.W."/>
            <person name="Cichocki N."/>
            <person name="Veneault-Fourrey C."/>
            <person name="LaButti K."/>
            <person name="Lindquist E.A."/>
            <person name="Lipzen A."/>
            <person name="Lundell T."/>
            <person name="Morin E."/>
            <person name="Murat C."/>
            <person name="Sun H."/>
            <person name="Tunlid A."/>
            <person name="Henrissat B."/>
            <person name="Grigoriev I.V."/>
            <person name="Hibbett D.S."/>
            <person name="Martin F."/>
            <person name="Nordberg H.P."/>
            <person name="Cantor M.N."/>
            <person name="Hua S.X."/>
        </authorList>
    </citation>
    <scope>NUCLEOTIDE SEQUENCE [LARGE SCALE GENOMIC DNA]</scope>
    <source>
        <strain evidence="2 3">Foug A</strain>
    </source>
</reference>
<dbReference type="InParanoid" id="A0A0C3DIJ7"/>
<reference evidence="3" key="2">
    <citation type="submission" date="2015-01" db="EMBL/GenBank/DDBJ databases">
        <title>Evolutionary Origins and Diversification of the Mycorrhizal Mutualists.</title>
        <authorList>
            <consortium name="DOE Joint Genome Institute"/>
            <consortium name="Mycorrhizal Genomics Consortium"/>
            <person name="Kohler A."/>
            <person name="Kuo A."/>
            <person name="Nagy L.G."/>
            <person name="Floudas D."/>
            <person name="Copeland A."/>
            <person name="Barry K.W."/>
            <person name="Cichocki N."/>
            <person name="Veneault-Fourrey C."/>
            <person name="LaButti K."/>
            <person name="Lindquist E.A."/>
            <person name="Lipzen A."/>
            <person name="Lundell T."/>
            <person name="Morin E."/>
            <person name="Murat C."/>
            <person name="Riley R."/>
            <person name="Ohm R."/>
            <person name="Sun H."/>
            <person name="Tunlid A."/>
            <person name="Henrissat B."/>
            <person name="Grigoriev I.V."/>
            <person name="Hibbett D.S."/>
            <person name="Martin F."/>
        </authorList>
    </citation>
    <scope>NUCLEOTIDE SEQUENCE [LARGE SCALE GENOMIC DNA]</scope>
    <source>
        <strain evidence="3">Foug A</strain>
    </source>
</reference>
<organism evidence="2 3">
    <name type="scientific">Scleroderma citrinum Foug A</name>
    <dbReference type="NCBI Taxonomy" id="1036808"/>
    <lineage>
        <taxon>Eukaryota</taxon>
        <taxon>Fungi</taxon>
        <taxon>Dikarya</taxon>
        <taxon>Basidiomycota</taxon>
        <taxon>Agaricomycotina</taxon>
        <taxon>Agaricomycetes</taxon>
        <taxon>Agaricomycetidae</taxon>
        <taxon>Boletales</taxon>
        <taxon>Sclerodermatineae</taxon>
        <taxon>Sclerodermataceae</taxon>
        <taxon>Scleroderma</taxon>
    </lineage>
</organism>
<protein>
    <submittedName>
        <fullName evidence="2">Uncharacterized protein</fullName>
    </submittedName>
</protein>
<feature type="region of interest" description="Disordered" evidence="1">
    <location>
        <begin position="40"/>
        <end position="94"/>
    </location>
</feature>
<feature type="compositionally biased region" description="Polar residues" evidence="1">
    <location>
        <begin position="57"/>
        <end position="68"/>
    </location>
</feature>